<organism evidence="2 3">
    <name type="scientific">Actinopolymorpha cephalotaxi</name>
    <dbReference type="NCBI Taxonomy" id="504797"/>
    <lineage>
        <taxon>Bacteria</taxon>
        <taxon>Bacillati</taxon>
        <taxon>Actinomycetota</taxon>
        <taxon>Actinomycetes</taxon>
        <taxon>Propionibacteriales</taxon>
        <taxon>Actinopolymorphaceae</taxon>
        <taxon>Actinopolymorpha</taxon>
    </lineage>
</organism>
<dbReference type="PANTHER" id="PTHR43649:SF32">
    <property type="entry name" value="SUGAR BINDING SECRETED PROTEIN"/>
    <property type="match status" value="1"/>
</dbReference>
<keyword evidence="2" id="KW-0762">Sugar transport</keyword>
<keyword evidence="4" id="KW-1185">Reference proteome</keyword>
<evidence type="ECO:0000313" key="1">
    <source>
        <dbReference type="EMBL" id="NYH81718.1"/>
    </source>
</evidence>
<dbReference type="InterPro" id="IPR050490">
    <property type="entry name" value="Bact_solute-bd_prot1"/>
</dbReference>
<dbReference type="AlphaFoldDB" id="A0A1I2YVJ3"/>
<evidence type="ECO:0000313" key="4">
    <source>
        <dbReference type="Proteomes" id="UP000533017"/>
    </source>
</evidence>
<dbReference type="Gene3D" id="3.40.190.10">
    <property type="entry name" value="Periplasmic binding protein-like II"/>
    <property type="match status" value="1"/>
</dbReference>
<dbReference type="EMBL" id="JACBZA010000001">
    <property type="protein sequence ID" value="NYH81718.1"/>
    <property type="molecule type" value="Genomic_DNA"/>
</dbReference>
<evidence type="ECO:0000313" key="3">
    <source>
        <dbReference type="Proteomes" id="UP000199052"/>
    </source>
</evidence>
<dbReference type="PROSITE" id="PS51318">
    <property type="entry name" value="TAT"/>
    <property type="match status" value="1"/>
</dbReference>
<reference evidence="2 3" key="1">
    <citation type="submission" date="2016-10" db="EMBL/GenBank/DDBJ databases">
        <authorList>
            <person name="de Groot N.N."/>
        </authorList>
    </citation>
    <scope>NUCLEOTIDE SEQUENCE [LARGE SCALE GENOMIC DNA]</scope>
    <source>
        <strain evidence="2 3">CPCC 202808</strain>
    </source>
</reference>
<dbReference type="SUPFAM" id="SSF53850">
    <property type="entry name" value="Periplasmic binding protein-like II"/>
    <property type="match status" value="1"/>
</dbReference>
<name>A0A1I2YVJ3_9ACTN</name>
<gene>
    <name evidence="1" type="ORF">FHR37_000569</name>
    <name evidence="2" type="ORF">SAMN05421678_11537</name>
</gene>
<dbReference type="InterPro" id="IPR006059">
    <property type="entry name" value="SBP"/>
</dbReference>
<dbReference type="Pfam" id="PF01547">
    <property type="entry name" value="SBP_bac_1"/>
    <property type="match status" value="1"/>
</dbReference>
<dbReference type="STRING" id="504797.SAMN05421678_11537"/>
<protein>
    <submittedName>
        <fullName evidence="1">ABC-type glycerol-3-phosphate transport system substrate-binding protein</fullName>
    </submittedName>
    <submittedName>
        <fullName evidence="2">Multiple sugar transport system substrate-binding protein/lactose/L-arabinose transport system substrate-binding protein</fullName>
    </submittedName>
</protein>
<dbReference type="PANTHER" id="PTHR43649">
    <property type="entry name" value="ARABINOSE-BINDING PROTEIN-RELATED"/>
    <property type="match status" value="1"/>
</dbReference>
<dbReference type="Proteomes" id="UP000533017">
    <property type="component" value="Unassembled WGS sequence"/>
</dbReference>
<proteinExistence type="predicted"/>
<accession>A0A1I2YVJ3</accession>
<sequence>MGTRQTGEIGEIAGIRGIRGIRRTDRISRRGFLRGAAHTAGGVAAAAGLAGAGTLTAGCGLDRDGALGDGTGEITVWTWPDNDRMFLQTIPSFERRYPRIKVRVQGFSGTFNSKLLGALVSGTGPDVAMVEITNVSNFKSKPGFVDLSRKPFGAGSMAGKYADFSWKYVADDRSGRIFALPKNTGPGGMFYRRDLFRAAGLPTEPADVHAAMRDWPTFVSAGRKLAVKGERWLLDDPGQLVAVLRNQAGVSYFDESGTPQLDSDIVRNALEFAVGLQKDGLLAPDMSSQERGAAINEGSIATFFSGNWFGGLLKAQYAPKSAGKWGVALAPATDGVSAFNYGGDFIGVLRASANQLAAWEFVKWVTQDPVSLAAMYGRDLYPAWKPAWKSDWINKPDAYYANENVNTVFSEVSATMRPPVTNPNDALASTALSNAVTDVVHGVRTVRAALRKAQSDLEDKIS</sequence>
<dbReference type="RefSeq" id="WP_175542709.1">
    <property type="nucleotide sequence ID" value="NZ_FOOI01000015.1"/>
</dbReference>
<dbReference type="Proteomes" id="UP000199052">
    <property type="component" value="Unassembled WGS sequence"/>
</dbReference>
<dbReference type="EMBL" id="FOOI01000015">
    <property type="protein sequence ID" value="SFH29668.1"/>
    <property type="molecule type" value="Genomic_DNA"/>
</dbReference>
<keyword evidence="2" id="KW-0813">Transport</keyword>
<dbReference type="InterPro" id="IPR006311">
    <property type="entry name" value="TAT_signal"/>
</dbReference>
<evidence type="ECO:0000313" key="2">
    <source>
        <dbReference type="EMBL" id="SFH29668.1"/>
    </source>
</evidence>
<reference evidence="1 4" key="2">
    <citation type="submission" date="2020-07" db="EMBL/GenBank/DDBJ databases">
        <title>Sequencing the genomes of 1000 actinobacteria strains.</title>
        <authorList>
            <person name="Klenk H.-P."/>
        </authorList>
    </citation>
    <scope>NUCLEOTIDE SEQUENCE [LARGE SCALE GENOMIC DNA]</scope>
    <source>
        <strain evidence="1 4">DSM 45117</strain>
    </source>
</reference>